<evidence type="ECO:0000313" key="3">
    <source>
        <dbReference type="EMBL" id="MBE8723894.1"/>
    </source>
</evidence>
<accession>A0ABR9TGC5</accession>
<name>A0ABR9TGC5_9FLAO</name>
<dbReference type="InterPro" id="IPR006531">
    <property type="entry name" value="Gp5/Vgr_OB"/>
</dbReference>
<evidence type="ECO:0000313" key="4">
    <source>
        <dbReference type="Proteomes" id="UP000640614"/>
    </source>
</evidence>
<dbReference type="SUPFAM" id="SSF69279">
    <property type="entry name" value="Phage tail proteins"/>
    <property type="match status" value="1"/>
</dbReference>
<comment type="caution">
    <text evidence="3">The sequence shown here is derived from an EMBL/GenBank/DDBJ whole genome shotgun (WGS) entry which is preliminary data.</text>
</comment>
<gene>
    <name evidence="3" type="ORF">C4F50_02965</name>
</gene>
<feature type="region of interest" description="Disordered" evidence="1">
    <location>
        <begin position="560"/>
        <end position="602"/>
    </location>
</feature>
<dbReference type="Pfam" id="PF05954">
    <property type="entry name" value="Phage_GPD"/>
    <property type="match status" value="1"/>
</dbReference>
<keyword evidence="4" id="KW-1185">Reference proteome</keyword>
<organism evidence="3 4">
    <name type="scientific">Flavobacterium hungaricum</name>
    <dbReference type="NCBI Taxonomy" id="2082725"/>
    <lineage>
        <taxon>Bacteria</taxon>
        <taxon>Pseudomonadati</taxon>
        <taxon>Bacteroidota</taxon>
        <taxon>Flavobacteriia</taxon>
        <taxon>Flavobacteriales</taxon>
        <taxon>Flavobacteriaceae</taxon>
        <taxon>Flavobacterium</taxon>
    </lineage>
</organism>
<dbReference type="Proteomes" id="UP000640614">
    <property type="component" value="Unassembled WGS sequence"/>
</dbReference>
<dbReference type="SUPFAM" id="SSF69349">
    <property type="entry name" value="Phage fibre proteins"/>
    <property type="match status" value="1"/>
</dbReference>
<feature type="domain" description="Gp5/Type VI secretion system Vgr protein OB-fold" evidence="2">
    <location>
        <begin position="362"/>
        <end position="435"/>
    </location>
</feature>
<evidence type="ECO:0000259" key="2">
    <source>
        <dbReference type="Pfam" id="PF04717"/>
    </source>
</evidence>
<proteinExistence type="predicted"/>
<evidence type="ECO:0000256" key="1">
    <source>
        <dbReference type="SAM" id="MobiDB-lite"/>
    </source>
</evidence>
<sequence>MAHFSEQVHITIGSFPKNIVYYDLKLSQKMAEHHHFSFVWQYTGQAVINPAEQAKALRTYLGDEVIFTFKSLTGIRLMSKGIITELASIDLDGSPAGLHVSGVSHSIVIDDMKKSRTFQERSMDDIVLGIFAEGPGEFYQRDSIRSTYLKEFRNLLQYNESSFEFLKRIATRYGQWFYFDGMRMQFGQTKNSQTKLINGASLHSFKIQANMASHKISLTGYDYSNVTTFRNSAAKTSSGSKDSFAAIVGYNQGTVANSDLNNGVYTANATIKEELDDMIALQTAGRDANSVYYSGISYFPIGLGQVFTIVNQTVVHELIAIEVTHHSQVHGNYSCEFKAIPADVAAPHYTDVFVFGKAETQPAQVKDNNDPEGLGRVRVEFYGASGTAVTDWIRMVQPYSGSGKGFYFVPEIGEEVLIGFEGNNVQNPYVIGAQYNGQDSSGYADAQNNVKAIHTRSGHIIKFTEEESITIVDKAGNEILLDSVGGNINITALKTINLNAENINVNASQNISVSAGMNITESAGADKSTAVGMLHTVMVGGDHMLNVTGNFMESIEGNLESHSAQERQEVAVKGIETSSEGGINKHSKKEIQINSAEKSKSH</sequence>
<reference evidence="3 4" key="1">
    <citation type="submission" date="2018-07" db="EMBL/GenBank/DDBJ databases">
        <title>Genome assembly of strain KB82.</title>
        <authorList>
            <person name="Kukolya J."/>
            <person name="Horvath B."/>
            <person name="Nagy I."/>
            <person name="Toth A."/>
        </authorList>
    </citation>
    <scope>NUCLEOTIDE SEQUENCE [LARGE SCALE GENOMIC DNA]</scope>
    <source>
        <strain evidence="3 4">Kb82</strain>
    </source>
</reference>
<dbReference type="Pfam" id="PF04717">
    <property type="entry name" value="Phage_base_V"/>
    <property type="match status" value="1"/>
</dbReference>
<dbReference type="Gene3D" id="3.55.50.10">
    <property type="entry name" value="Baseplate protein-like domains"/>
    <property type="match status" value="1"/>
</dbReference>
<dbReference type="SUPFAM" id="SSF69255">
    <property type="entry name" value="gp5 N-terminal domain-like"/>
    <property type="match status" value="1"/>
</dbReference>
<dbReference type="Gene3D" id="2.40.50.230">
    <property type="entry name" value="Gp5 N-terminal domain"/>
    <property type="match status" value="1"/>
</dbReference>
<dbReference type="InterPro" id="IPR037026">
    <property type="entry name" value="Vgr_OB-fold_dom_sf"/>
</dbReference>
<dbReference type="EMBL" id="PRDM01000001">
    <property type="protein sequence ID" value="MBE8723894.1"/>
    <property type="molecule type" value="Genomic_DNA"/>
</dbReference>
<protein>
    <submittedName>
        <fullName evidence="3">Type IV secretion protein Rhs</fullName>
    </submittedName>
</protein>